<dbReference type="PRINTS" id="PR00834">
    <property type="entry name" value="PROTEASES2C"/>
</dbReference>
<dbReference type="EMBL" id="NRRV01000004">
    <property type="protein sequence ID" value="MBK1629715.1"/>
    <property type="molecule type" value="Genomic_DNA"/>
</dbReference>
<dbReference type="InterPro" id="IPR009003">
    <property type="entry name" value="Peptidase_S1_PA"/>
</dbReference>
<comment type="caution">
    <text evidence="5">The sequence shown here is derived from an EMBL/GenBank/DDBJ whole genome shotgun (WGS) entry which is preliminary data.</text>
</comment>
<dbReference type="Gene3D" id="2.30.42.10">
    <property type="match status" value="1"/>
</dbReference>
<dbReference type="InterPro" id="IPR036034">
    <property type="entry name" value="PDZ_sf"/>
</dbReference>
<sequence length="375" mass="39636">MNSFQLSRLLFWAAILFLASLALKPWLEDLFVSMQAEPRPVAARGALADDEQATIEIFRTASPSVAYIATTAPLTSPWSRNLTQVRRGTGSGVVWDRDGHIVTNWHVIEEARTARVGLADGRTYNARFIGASPEHDLAVLRIGASAARLQPAIIGASGDLSVGQKVLAIGNPFGFDYSLTTGVVSALDRTIMSELAGEVHGLIQTDAAVNPGNSGGPLLDSAGRLIGINTAIYSPSGSFSGIGFAVPVDTVNRVVPQLIAHGEYVRPRLGIFGDDDIGGPVLEELGLDGVLVLRVEPQSPADRAGLQGTRITGSGDIVPGDVIQRLDGEPVTSMRELIDSLERYSAGDTVTLDVLRNGTQKSLEVTLGGSYGDLD</sequence>
<dbReference type="InterPro" id="IPR043504">
    <property type="entry name" value="Peptidase_S1_PA_chymotrypsin"/>
</dbReference>
<reference evidence="5 6" key="1">
    <citation type="journal article" date="2020" name="Microorganisms">
        <title>Osmotic Adaptation and Compatible Solute Biosynthesis of Phototrophic Bacteria as Revealed from Genome Analyses.</title>
        <authorList>
            <person name="Imhoff J.F."/>
            <person name="Rahn T."/>
            <person name="Kunzel S."/>
            <person name="Keller A."/>
            <person name="Neulinger S.C."/>
        </authorList>
    </citation>
    <scope>NUCLEOTIDE SEQUENCE [LARGE SCALE GENOMIC DNA]</scope>
    <source>
        <strain evidence="5 6">DSM 6210</strain>
    </source>
</reference>
<dbReference type="Gene3D" id="2.40.10.10">
    <property type="entry name" value="Trypsin-like serine proteases"/>
    <property type="match status" value="2"/>
</dbReference>
<dbReference type="PANTHER" id="PTHR43343">
    <property type="entry name" value="PEPTIDASE S12"/>
    <property type="match status" value="1"/>
</dbReference>
<evidence type="ECO:0000256" key="1">
    <source>
        <dbReference type="ARBA" id="ARBA00010541"/>
    </source>
</evidence>
<proteinExistence type="inferred from homology"/>
<evidence type="ECO:0000259" key="4">
    <source>
        <dbReference type="SMART" id="SM00228"/>
    </source>
</evidence>
<gene>
    <name evidence="5" type="ORF">CKO31_02960</name>
</gene>
<dbReference type="PANTHER" id="PTHR43343:SF3">
    <property type="entry name" value="PROTEASE DO-LIKE 8, CHLOROPLASTIC"/>
    <property type="match status" value="1"/>
</dbReference>
<evidence type="ECO:0000313" key="5">
    <source>
        <dbReference type="EMBL" id="MBK1629715.1"/>
    </source>
</evidence>
<protein>
    <submittedName>
        <fullName evidence="5">2-alkenal reductase</fullName>
    </submittedName>
</protein>
<accession>A0ABS1CCU1</accession>
<keyword evidence="3" id="KW-0378">Hydrolase</keyword>
<dbReference type="SMART" id="SM00228">
    <property type="entry name" value="PDZ"/>
    <property type="match status" value="1"/>
</dbReference>
<dbReference type="InterPro" id="IPR051201">
    <property type="entry name" value="Chloro_Bact_Ser_Proteases"/>
</dbReference>
<evidence type="ECO:0000256" key="3">
    <source>
        <dbReference type="ARBA" id="ARBA00022801"/>
    </source>
</evidence>
<dbReference type="Proteomes" id="UP000748752">
    <property type="component" value="Unassembled WGS sequence"/>
</dbReference>
<dbReference type="SUPFAM" id="SSF50494">
    <property type="entry name" value="Trypsin-like serine proteases"/>
    <property type="match status" value="1"/>
</dbReference>
<feature type="domain" description="PDZ" evidence="4">
    <location>
        <begin position="267"/>
        <end position="358"/>
    </location>
</feature>
<comment type="similarity">
    <text evidence="1">Belongs to the peptidase S1C family.</text>
</comment>
<keyword evidence="6" id="KW-1185">Reference proteome</keyword>
<evidence type="ECO:0000256" key="2">
    <source>
        <dbReference type="ARBA" id="ARBA00022670"/>
    </source>
</evidence>
<dbReference type="RefSeq" id="WP_200233949.1">
    <property type="nucleotide sequence ID" value="NZ_NRRV01000004.1"/>
</dbReference>
<dbReference type="SUPFAM" id="SSF50156">
    <property type="entry name" value="PDZ domain-like"/>
    <property type="match status" value="1"/>
</dbReference>
<organism evidence="5 6">
    <name type="scientific">Thiohalocapsa halophila</name>
    <dbReference type="NCBI Taxonomy" id="69359"/>
    <lineage>
        <taxon>Bacteria</taxon>
        <taxon>Pseudomonadati</taxon>
        <taxon>Pseudomonadota</taxon>
        <taxon>Gammaproteobacteria</taxon>
        <taxon>Chromatiales</taxon>
        <taxon>Chromatiaceae</taxon>
        <taxon>Thiohalocapsa</taxon>
    </lineage>
</organism>
<evidence type="ECO:0000313" key="6">
    <source>
        <dbReference type="Proteomes" id="UP000748752"/>
    </source>
</evidence>
<dbReference type="InterPro" id="IPR001478">
    <property type="entry name" value="PDZ"/>
</dbReference>
<name>A0ABS1CCU1_9GAMM</name>
<dbReference type="InterPro" id="IPR001940">
    <property type="entry name" value="Peptidase_S1C"/>
</dbReference>
<dbReference type="Pfam" id="PF13180">
    <property type="entry name" value="PDZ_2"/>
    <property type="match status" value="1"/>
</dbReference>
<dbReference type="Pfam" id="PF13365">
    <property type="entry name" value="Trypsin_2"/>
    <property type="match status" value="1"/>
</dbReference>
<keyword evidence="2" id="KW-0645">Protease</keyword>